<keyword evidence="15" id="KW-1185">Reference proteome</keyword>
<dbReference type="InterPro" id="IPR030183">
    <property type="entry name" value="SLAC/SLAH"/>
</dbReference>
<comment type="subcellular location">
    <subcellularLocation>
        <location evidence="2">Cell membrane</location>
    </subcellularLocation>
    <subcellularLocation>
        <location evidence="1">Endomembrane system</location>
        <topology evidence="1">Multi-pass membrane protein</topology>
    </subcellularLocation>
</comment>
<evidence type="ECO:0000256" key="8">
    <source>
        <dbReference type="ARBA" id="ARBA00022989"/>
    </source>
</evidence>
<evidence type="ECO:0000256" key="5">
    <source>
        <dbReference type="ARBA" id="ARBA00022448"/>
    </source>
</evidence>
<dbReference type="Gene3D" id="1.50.10.150">
    <property type="entry name" value="Voltage-dependent anion channel"/>
    <property type="match status" value="1"/>
</dbReference>
<accession>A0A8J5H8B0</accession>
<evidence type="ECO:0000256" key="9">
    <source>
        <dbReference type="ARBA" id="ARBA00023065"/>
    </source>
</evidence>
<reference evidence="14 15" key="1">
    <citation type="submission" date="2020-08" db="EMBL/GenBank/DDBJ databases">
        <title>Plant Genome Project.</title>
        <authorList>
            <person name="Zhang R.-G."/>
        </authorList>
    </citation>
    <scope>NUCLEOTIDE SEQUENCE [LARGE SCALE GENOMIC DNA]</scope>
    <source>
        <tissue evidence="14">Rhizome</tissue>
    </source>
</reference>
<dbReference type="Pfam" id="PF03595">
    <property type="entry name" value="SLAC1"/>
    <property type="match status" value="1"/>
</dbReference>
<evidence type="ECO:0000256" key="10">
    <source>
        <dbReference type="ARBA" id="ARBA00023136"/>
    </source>
</evidence>
<keyword evidence="8 13" id="KW-1133">Transmembrane helix</keyword>
<dbReference type="PANTHER" id="PTHR31269:SF22">
    <property type="entry name" value="OS01G0247700 PROTEIN"/>
    <property type="match status" value="1"/>
</dbReference>
<evidence type="ECO:0000256" key="12">
    <source>
        <dbReference type="SAM" id="MobiDB-lite"/>
    </source>
</evidence>
<dbReference type="GO" id="GO:0008308">
    <property type="term" value="F:voltage-gated monoatomic anion channel activity"/>
    <property type="evidence" value="ECO:0007669"/>
    <property type="project" value="InterPro"/>
</dbReference>
<comment type="subunit">
    <text evidence="4">Homotrimer.</text>
</comment>
<name>A0A8J5H8B0_ZINOF</name>
<evidence type="ECO:0000256" key="1">
    <source>
        <dbReference type="ARBA" id="ARBA00004127"/>
    </source>
</evidence>
<dbReference type="AlphaFoldDB" id="A0A8J5H8B0"/>
<gene>
    <name evidence="14" type="ORF">ZIOFF_029583</name>
</gene>
<sequence length="442" mass="48373">MAERQWGWGGEKLRRKEVVWTLVAMTKTCEKGRQHKNKRSVKSINTEELLPPVLIVIHVMEMKELPVTAGAGEGRTQAVDGMTRGCGKLTGFHAGYFRISLSLCGQALLWKTLSEPGGGASARSAALRHLSRSVPGAVYLLLWSVALAVLVGLCALYALRCGLRRRHVAAEFSHPVGVNYLFAPWISWLLLLQAAPAAAAPLFRPLWWVFAAPILLLDVKIYGQWFTDGKRFLSLMANPTSQMTVVGNLVGAMTASRTGWAEAATCMFSLGMVHYLVLFVTLYQRFVGSSSLPPMLRPVFFLFIAAPSMASLAWDSIAGKFDVGSKMLFYLSLFLLASLASRPALFKKAMRRFNVAWWAYSFPLTMLALAATEYAQAVKGGISDALMLFLSALSVIVVVVLIVFTVVRTGDLLPNGGDDPFAPPPPLLRFRSPDSSPREVSC</sequence>
<feature type="transmembrane region" description="Helical" evidence="13">
    <location>
        <begin position="205"/>
        <end position="223"/>
    </location>
</feature>
<proteinExistence type="inferred from homology"/>
<protein>
    <submittedName>
        <fullName evidence="14">Uncharacterized protein</fullName>
    </submittedName>
</protein>
<evidence type="ECO:0000256" key="3">
    <source>
        <dbReference type="ARBA" id="ARBA00007808"/>
    </source>
</evidence>
<organism evidence="14 15">
    <name type="scientific">Zingiber officinale</name>
    <name type="common">Ginger</name>
    <name type="synonym">Amomum zingiber</name>
    <dbReference type="NCBI Taxonomy" id="94328"/>
    <lineage>
        <taxon>Eukaryota</taxon>
        <taxon>Viridiplantae</taxon>
        <taxon>Streptophyta</taxon>
        <taxon>Embryophyta</taxon>
        <taxon>Tracheophyta</taxon>
        <taxon>Spermatophyta</taxon>
        <taxon>Magnoliopsida</taxon>
        <taxon>Liliopsida</taxon>
        <taxon>Zingiberales</taxon>
        <taxon>Zingiberaceae</taxon>
        <taxon>Zingiber</taxon>
    </lineage>
</organism>
<comment type="caution">
    <text evidence="14">The sequence shown here is derived from an EMBL/GenBank/DDBJ whole genome shotgun (WGS) entry which is preliminary data.</text>
</comment>
<evidence type="ECO:0000313" key="14">
    <source>
        <dbReference type="EMBL" id="KAG6511515.1"/>
    </source>
</evidence>
<evidence type="ECO:0000313" key="15">
    <source>
        <dbReference type="Proteomes" id="UP000734854"/>
    </source>
</evidence>
<dbReference type="CDD" id="cd09323">
    <property type="entry name" value="TDT_SLAC1_like"/>
    <property type="match status" value="1"/>
</dbReference>
<dbReference type="Proteomes" id="UP000734854">
    <property type="component" value="Unassembled WGS sequence"/>
</dbReference>
<dbReference type="EMBL" id="JACMSC010000008">
    <property type="protein sequence ID" value="KAG6511515.1"/>
    <property type="molecule type" value="Genomic_DNA"/>
</dbReference>
<comment type="similarity">
    <text evidence="3">Belongs to the SLAC1 S-type anion channel family.</text>
</comment>
<feature type="transmembrane region" description="Helical" evidence="13">
    <location>
        <begin position="137"/>
        <end position="159"/>
    </location>
</feature>
<comment type="function">
    <text evidence="11">Slow, weak voltage-dependent S-type anion efflux channel involved in maintenance of anion homeostasis.</text>
</comment>
<dbReference type="GO" id="GO:0006873">
    <property type="term" value="P:intracellular monoatomic ion homeostasis"/>
    <property type="evidence" value="ECO:0007669"/>
    <property type="project" value="InterPro"/>
</dbReference>
<feature type="transmembrane region" description="Helical" evidence="13">
    <location>
        <begin position="387"/>
        <end position="407"/>
    </location>
</feature>
<feature type="region of interest" description="Disordered" evidence="12">
    <location>
        <begin position="417"/>
        <end position="442"/>
    </location>
</feature>
<feature type="transmembrane region" description="Helical" evidence="13">
    <location>
        <begin position="327"/>
        <end position="345"/>
    </location>
</feature>
<evidence type="ECO:0000256" key="11">
    <source>
        <dbReference type="ARBA" id="ARBA00054248"/>
    </source>
</evidence>
<evidence type="ECO:0000256" key="6">
    <source>
        <dbReference type="ARBA" id="ARBA00022475"/>
    </source>
</evidence>
<evidence type="ECO:0000256" key="13">
    <source>
        <dbReference type="SAM" id="Phobius"/>
    </source>
</evidence>
<feature type="transmembrane region" description="Helical" evidence="13">
    <location>
        <begin position="180"/>
        <end position="199"/>
    </location>
</feature>
<dbReference type="InterPro" id="IPR038665">
    <property type="entry name" value="Voltage-dep_anion_channel_sf"/>
</dbReference>
<keyword evidence="9" id="KW-0406">Ion transport</keyword>
<keyword evidence="7 13" id="KW-0812">Transmembrane</keyword>
<keyword evidence="10 13" id="KW-0472">Membrane</keyword>
<evidence type="ECO:0000256" key="7">
    <source>
        <dbReference type="ARBA" id="ARBA00022692"/>
    </source>
</evidence>
<dbReference type="PANTHER" id="PTHR31269">
    <property type="entry name" value="S-TYPE ANION CHANNEL SLAH3"/>
    <property type="match status" value="1"/>
</dbReference>
<keyword evidence="6" id="KW-1003">Cell membrane</keyword>
<feature type="transmembrane region" description="Helical" evidence="13">
    <location>
        <begin position="263"/>
        <end position="283"/>
    </location>
</feature>
<dbReference type="GO" id="GO:0005886">
    <property type="term" value="C:plasma membrane"/>
    <property type="evidence" value="ECO:0007669"/>
    <property type="project" value="UniProtKB-SubCell"/>
</dbReference>
<feature type="transmembrane region" description="Helical" evidence="13">
    <location>
        <begin position="357"/>
        <end position="375"/>
    </location>
</feature>
<keyword evidence="5" id="KW-0813">Transport</keyword>
<dbReference type="InterPro" id="IPR004695">
    <property type="entry name" value="SLAC1/Mae1/Ssu1/TehA"/>
</dbReference>
<dbReference type="GO" id="GO:0012505">
    <property type="term" value="C:endomembrane system"/>
    <property type="evidence" value="ECO:0007669"/>
    <property type="project" value="UniProtKB-SubCell"/>
</dbReference>
<feature type="transmembrane region" description="Helical" evidence="13">
    <location>
        <begin position="295"/>
        <end position="315"/>
    </location>
</feature>
<dbReference type="FunFam" id="1.50.10.150:FF:000003">
    <property type="entry name" value="S-type anion channel SLAH1"/>
    <property type="match status" value="1"/>
</dbReference>
<evidence type="ECO:0000256" key="4">
    <source>
        <dbReference type="ARBA" id="ARBA00011233"/>
    </source>
</evidence>
<evidence type="ECO:0000256" key="2">
    <source>
        <dbReference type="ARBA" id="ARBA00004236"/>
    </source>
</evidence>